<accession>A0ABV8HT36</accession>
<dbReference type="Gene3D" id="3.30.530.20">
    <property type="match status" value="1"/>
</dbReference>
<evidence type="ECO:0000313" key="1">
    <source>
        <dbReference type="EMBL" id="MFC4033449.1"/>
    </source>
</evidence>
<reference evidence="2" key="1">
    <citation type="journal article" date="2019" name="Int. J. Syst. Evol. Microbiol.">
        <title>The Global Catalogue of Microorganisms (GCM) 10K type strain sequencing project: providing services to taxonomists for standard genome sequencing and annotation.</title>
        <authorList>
            <consortium name="The Broad Institute Genomics Platform"/>
            <consortium name="The Broad Institute Genome Sequencing Center for Infectious Disease"/>
            <person name="Wu L."/>
            <person name="Ma J."/>
        </authorList>
    </citation>
    <scope>NUCLEOTIDE SEQUENCE [LARGE SCALE GENOMIC DNA]</scope>
    <source>
        <strain evidence="2">CGMCC 4.7237</strain>
    </source>
</reference>
<proteinExistence type="predicted"/>
<dbReference type="SUPFAM" id="SSF55961">
    <property type="entry name" value="Bet v1-like"/>
    <property type="match status" value="1"/>
</dbReference>
<dbReference type="EMBL" id="JBHSBB010000013">
    <property type="protein sequence ID" value="MFC4033449.1"/>
    <property type="molecule type" value="Genomic_DNA"/>
</dbReference>
<comment type="caution">
    <text evidence="1">The sequence shown here is derived from an EMBL/GenBank/DDBJ whole genome shotgun (WGS) entry which is preliminary data.</text>
</comment>
<dbReference type="Proteomes" id="UP001595765">
    <property type="component" value="Unassembled WGS sequence"/>
</dbReference>
<gene>
    <name evidence="1" type="ORF">ACFO3J_18465</name>
</gene>
<dbReference type="InterPro" id="IPR019587">
    <property type="entry name" value="Polyketide_cyclase/dehydratase"/>
</dbReference>
<dbReference type="RefSeq" id="WP_386430544.1">
    <property type="nucleotide sequence ID" value="NZ_JBHSBB010000013.1"/>
</dbReference>
<dbReference type="Pfam" id="PF10604">
    <property type="entry name" value="Polyketide_cyc2"/>
    <property type="match status" value="1"/>
</dbReference>
<dbReference type="InterPro" id="IPR023393">
    <property type="entry name" value="START-like_dom_sf"/>
</dbReference>
<keyword evidence="2" id="KW-1185">Reference proteome</keyword>
<sequence length="171" mass="19075">MPVRPRHGEPSGKPTEIEARVRIDRPAAEIFAFYRDFRNLPLFLGDVMSVEPTGDTTSRWTIQGPLRVGIHWTVEVTDEDTNALIRYRTNSPRGLRTVWNISFTADSRSDSTEVREVMELPLGKVGQTGLALIGKPPAAEMAANLHRLKQLMETGRVTDTSHAVPGKFARP</sequence>
<evidence type="ECO:0000313" key="2">
    <source>
        <dbReference type="Proteomes" id="UP001595765"/>
    </source>
</evidence>
<name>A0ABV8HT36_9ACTN</name>
<protein>
    <submittedName>
        <fullName evidence="1">SRPBCC family protein</fullName>
    </submittedName>
</protein>
<organism evidence="1 2">
    <name type="scientific">Streptomyces polygonati</name>
    <dbReference type="NCBI Taxonomy" id="1617087"/>
    <lineage>
        <taxon>Bacteria</taxon>
        <taxon>Bacillati</taxon>
        <taxon>Actinomycetota</taxon>
        <taxon>Actinomycetes</taxon>
        <taxon>Kitasatosporales</taxon>
        <taxon>Streptomycetaceae</taxon>
        <taxon>Streptomyces</taxon>
    </lineage>
</organism>